<reference evidence="1" key="1">
    <citation type="submission" date="2017-02" db="UniProtKB">
        <authorList>
            <consortium name="WormBaseParasite"/>
        </authorList>
    </citation>
    <scope>IDENTIFICATION</scope>
</reference>
<sequence length="103" mass="11609">LITLRHKCGESLVMCVRGKNEIAKWRCAIWSIIQSDDHQLTSIAPSHALNRRSVSVSNATDASNFHLTPPTDPDEVDYWSQFSCALSLIADQMKAIFLLVNFY</sequence>
<dbReference type="WBParaSite" id="ASIM_0000498901-mRNA-1">
    <property type="protein sequence ID" value="ASIM_0000498901-mRNA-1"/>
    <property type="gene ID" value="ASIM_0000498901"/>
</dbReference>
<name>A0A0M3JBL3_ANISI</name>
<accession>A0A0M3JBL3</accession>
<dbReference type="AlphaFoldDB" id="A0A0M3JBL3"/>
<organism evidence="1">
    <name type="scientific">Anisakis simplex</name>
    <name type="common">Herring worm</name>
    <dbReference type="NCBI Taxonomy" id="6269"/>
    <lineage>
        <taxon>Eukaryota</taxon>
        <taxon>Metazoa</taxon>
        <taxon>Ecdysozoa</taxon>
        <taxon>Nematoda</taxon>
        <taxon>Chromadorea</taxon>
        <taxon>Rhabditida</taxon>
        <taxon>Spirurina</taxon>
        <taxon>Ascaridomorpha</taxon>
        <taxon>Ascaridoidea</taxon>
        <taxon>Anisakidae</taxon>
        <taxon>Anisakis</taxon>
        <taxon>Anisakis simplex complex</taxon>
    </lineage>
</organism>
<protein>
    <submittedName>
        <fullName evidence="1">PH domain-containing protein</fullName>
    </submittedName>
</protein>
<evidence type="ECO:0000313" key="1">
    <source>
        <dbReference type="WBParaSite" id="ASIM_0000498901-mRNA-1"/>
    </source>
</evidence>
<proteinExistence type="predicted"/>